<evidence type="ECO:0000313" key="2">
    <source>
        <dbReference type="Proteomes" id="UP001159363"/>
    </source>
</evidence>
<gene>
    <name evidence="1" type="ORF">PR048_012907</name>
</gene>
<dbReference type="Proteomes" id="UP001159363">
    <property type="component" value="Chromosome X"/>
</dbReference>
<protein>
    <submittedName>
        <fullName evidence="1">Uncharacterized protein</fullName>
    </submittedName>
</protein>
<reference evidence="1 2" key="1">
    <citation type="submission" date="2023-02" db="EMBL/GenBank/DDBJ databases">
        <title>LHISI_Scaffold_Assembly.</title>
        <authorList>
            <person name="Stuart O.P."/>
            <person name="Cleave R."/>
            <person name="Magrath M.J.L."/>
            <person name="Mikheyev A.S."/>
        </authorList>
    </citation>
    <scope>NUCLEOTIDE SEQUENCE [LARGE SCALE GENOMIC DNA]</scope>
    <source>
        <strain evidence="1">Daus_M_001</strain>
        <tissue evidence="1">Leg muscle</tissue>
    </source>
</reference>
<proteinExistence type="predicted"/>
<keyword evidence="2" id="KW-1185">Reference proteome</keyword>
<sequence>MARFHPSGNYFDVQPGDGSTTYSFQIGKYRATYTETCDEILLCSMHGDCIKFYIRKETPLTCAVDELMSFAKKQQDIGVEGMITSSHDIALDETFVQNATLPPN</sequence>
<name>A0ABQ9HQP4_9NEOP</name>
<evidence type="ECO:0000313" key="1">
    <source>
        <dbReference type="EMBL" id="KAJ8886695.1"/>
    </source>
</evidence>
<organism evidence="1 2">
    <name type="scientific">Dryococelus australis</name>
    <dbReference type="NCBI Taxonomy" id="614101"/>
    <lineage>
        <taxon>Eukaryota</taxon>
        <taxon>Metazoa</taxon>
        <taxon>Ecdysozoa</taxon>
        <taxon>Arthropoda</taxon>
        <taxon>Hexapoda</taxon>
        <taxon>Insecta</taxon>
        <taxon>Pterygota</taxon>
        <taxon>Neoptera</taxon>
        <taxon>Polyneoptera</taxon>
        <taxon>Phasmatodea</taxon>
        <taxon>Verophasmatodea</taxon>
        <taxon>Anareolatae</taxon>
        <taxon>Phasmatidae</taxon>
        <taxon>Eurycanthinae</taxon>
        <taxon>Dryococelus</taxon>
    </lineage>
</organism>
<dbReference type="EMBL" id="JARBHB010000004">
    <property type="protein sequence ID" value="KAJ8886695.1"/>
    <property type="molecule type" value="Genomic_DNA"/>
</dbReference>
<comment type="caution">
    <text evidence="1">The sequence shown here is derived from an EMBL/GenBank/DDBJ whole genome shotgun (WGS) entry which is preliminary data.</text>
</comment>
<accession>A0ABQ9HQP4</accession>